<feature type="region of interest" description="Disordered" evidence="1">
    <location>
        <begin position="52"/>
        <end position="156"/>
    </location>
</feature>
<proteinExistence type="predicted"/>
<sequence>ETHKKTVEKDDLTDSDEDMSQDYTSKQTAEEKLSNYADLLTPSSYFISKLSYPENKRLSTDSDTNSSVKPLEHKSSSINNISHKDSSSKPTRDSHSLSKSSTKDEKNGSLDPAALNSEKSSSKSSSSHDKHRRSSHSQVKHSHTHKDNNISLKNDS</sequence>
<feature type="non-terminal residue" evidence="2">
    <location>
        <position position="1"/>
    </location>
</feature>
<protein>
    <submittedName>
        <fullName evidence="2">Uncharacterized protein</fullName>
    </submittedName>
</protein>
<feature type="compositionally biased region" description="Basic and acidic residues" evidence="1">
    <location>
        <begin position="1"/>
        <end position="12"/>
    </location>
</feature>
<feature type="non-terminal residue" evidence="2">
    <location>
        <position position="156"/>
    </location>
</feature>
<evidence type="ECO:0000256" key="1">
    <source>
        <dbReference type="SAM" id="MobiDB-lite"/>
    </source>
</evidence>
<feature type="region of interest" description="Disordered" evidence="1">
    <location>
        <begin position="1"/>
        <end position="29"/>
    </location>
</feature>
<dbReference type="EMBL" id="HACG01036191">
    <property type="protein sequence ID" value="CEK83056.1"/>
    <property type="molecule type" value="Transcribed_RNA"/>
</dbReference>
<accession>A0A0B7ASW1</accession>
<feature type="compositionally biased region" description="Basic and acidic residues" evidence="1">
    <location>
        <begin position="82"/>
        <end position="108"/>
    </location>
</feature>
<name>A0A0B7ASW1_9EUPU</name>
<evidence type="ECO:0000313" key="2">
    <source>
        <dbReference type="EMBL" id="CEK83056.1"/>
    </source>
</evidence>
<reference evidence="2" key="1">
    <citation type="submission" date="2014-12" db="EMBL/GenBank/DDBJ databases">
        <title>Insight into the proteome of Arion vulgaris.</title>
        <authorList>
            <person name="Aradska J."/>
            <person name="Bulat T."/>
            <person name="Smidak R."/>
            <person name="Sarate P."/>
            <person name="Gangsoo J."/>
            <person name="Sialana F."/>
            <person name="Bilban M."/>
            <person name="Lubec G."/>
        </authorList>
    </citation>
    <scope>NUCLEOTIDE SEQUENCE</scope>
    <source>
        <tissue evidence="2">Skin</tissue>
    </source>
</reference>
<organism evidence="2">
    <name type="scientific">Arion vulgaris</name>
    <dbReference type="NCBI Taxonomy" id="1028688"/>
    <lineage>
        <taxon>Eukaryota</taxon>
        <taxon>Metazoa</taxon>
        <taxon>Spiralia</taxon>
        <taxon>Lophotrochozoa</taxon>
        <taxon>Mollusca</taxon>
        <taxon>Gastropoda</taxon>
        <taxon>Heterobranchia</taxon>
        <taxon>Euthyneura</taxon>
        <taxon>Panpulmonata</taxon>
        <taxon>Eupulmonata</taxon>
        <taxon>Stylommatophora</taxon>
        <taxon>Helicina</taxon>
        <taxon>Arionoidea</taxon>
        <taxon>Arionidae</taxon>
        <taxon>Arion</taxon>
    </lineage>
</organism>
<feature type="compositionally biased region" description="Basic residues" evidence="1">
    <location>
        <begin position="129"/>
        <end position="144"/>
    </location>
</feature>
<dbReference type="AlphaFoldDB" id="A0A0B7ASW1"/>
<gene>
    <name evidence="2" type="primary">ORF134989</name>
</gene>